<dbReference type="RefSeq" id="WP_129474744.1">
    <property type="nucleotide sequence ID" value="NZ_SDWS01000003.1"/>
</dbReference>
<feature type="transmembrane region" description="Helical" evidence="2">
    <location>
        <begin position="92"/>
        <end position="111"/>
    </location>
</feature>
<keyword evidence="2" id="KW-1133">Transmembrane helix</keyword>
<dbReference type="InterPro" id="IPR051311">
    <property type="entry name" value="DedA_domain"/>
</dbReference>
<dbReference type="EMBL" id="SDWS01000003">
    <property type="protein sequence ID" value="RYB91444.1"/>
    <property type="molecule type" value="Genomic_DNA"/>
</dbReference>
<dbReference type="Pfam" id="PF09335">
    <property type="entry name" value="VTT_dom"/>
    <property type="match status" value="1"/>
</dbReference>
<feature type="transmembrane region" description="Helical" evidence="2">
    <location>
        <begin position="123"/>
        <end position="143"/>
    </location>
</feature>
<feature type="domain" description="VTT" evidence="3">
    <location>
        <begin position="23"/>
        <end position="144"/>
    </location>
</feature>
<gene>
    <name evidence="4" type="ORF">EUA06_08955</name>
</gene>
<name>A0A4Q2RU09_9ACTN</name>
<accession>A0A4Q2RU09</accession>
<evidence type="ECO:0000256" key="1">
    <source>
        <dbReference type="ARBA" id="ARBA00010792"/>
    </source>
</evidence>
<evidence type="ECO:0000313" key="5">
    <source>
        <dbReference type="Proteomes" id="UP000291838"/>
    </source>
</evidence>
<evidence type="ECO:0000259" key="3">
    <source>
        <dbReference type="Pfam" id="PF09335"/>
    </source>
</evidence>
<evidence type="ECO:0000313" key="4">
    <source>
        <dbReference type="EMBL" id="RYB91444.1"/>
    </source>
</evidence>
<dbReference type="OrthoDB" id="3700600at2"/>
<feature type="transmembrane region" description="Helical" evidence="2">
    <location>
        <begin position="36"/>
        <end position="56"/>
    </location>
</feature>
<organism evidence="4 5">
    <name type="scientific">Nocardioides glacieisoli</name>
    <dbReference type="NCBI Taxonomy" id="1168730"/>
    <lineage>
        <taxon>Bacteria</taxon>
        <taxon>Bacillati</taxon>
        <taxon>Actinomycetota</taxon>
        <taxon>Actinomycetes</taxon>
        <taxon>Propionibacteriales</taxon>
        <taxon>Nocardioidaceae</taxon>
        <taxon>Nocardioides</taxon>
    </lineage>
</organism>
<protein>
    <recommendedName>
        <fullName evidence="3">VTT domain-containing protein</fullName>
    </recommendedName>
</protein>
<evidence type="ECO:0000256" key="2">
    <source>
        <dbReference type="SAM" id="Phobius"/>
    </source>
</evidence>
<reference evidence="4 5" key="1">
    <citation type="submission" date="2019-01" db="EMBL/GenBank/DDBJ databases">
        <title>Novel species of Nocardioides.</title>
        <authorList>
            <person name="Liu Q."/>
            <person name="Xin Y.-H."/>
        </authorList>
    </citation>
    <scope>NUCLEOTIDE SEQUENCE [LARGE SCALE GENOMIC DNA]</scope>
    <source>
        <strain evidence="4 5">HLT3-15</strain>
    </source>
</reference>
<dbReference type="AlphaFoldDB" id="A0A4Q2RU09"/>
<keyword evidence="5" id="KW-1185">Reference proteome</keyword>
<keyword evidence="2" id="KW-0472">Membrane</keyword>
<comment type="similarity">
    <text evidence="1">Belongs to the DedA family.</text>
</comment>
<sequence>MLFWSVLGASIASALLPLINIEAILAVSISQAPSHAWALVIAATVGQMLGKILWYWGGMHIDRAPWVSRQLQKPKAKASLERWHERAEGRPWFTAALLFVSAATGFPPYAVTAVLAGTLRVPFWIFLVTGTLGRGLRFWAVVYGTSSVLDFL</sequence>
<dbReference type="PANTHER" id="PTHR42709">
    <property type="entry name" value="ALKALINE PHOSPHATASE LIKE PROTEIN"/>
    <property type="match status" value="1"/>
</dbReference>
<keyword evidence="2" id="KW-0812">Transmembrane</keyword>
<dbReference type="Proteomes" id="UP000291838">
    <property type="component" value="Unassembled WGS sequence"/>
</dbReference>
<proteinExistence type="inferred from homology"/>
<dbReference type="InterPro" id="IPR032816">
    <property type="entry name" value="VTT_dom"/>
</dbReference>
<comment type="caution">
    <text evidence="4">The sequence shown here is derived from an EMBL/GenBank/DDBJ whole genome shotgun (WGS) entry which is preliminary data.</text>
</comment>